<dbReference type="InterPro" id="IPR043541">
    <property type="entry name" value="SYT14/14L/16"/>
</dbReference>
<proteinExistence type="predicted"/>
<dbReference type="PANTHER" id="PTHR46129">
    <property type="entry name" value="SYNAPTOTAGMIN 14, ISOFORM D"/>
    <property type="match status" value="1"/>
</dbReference>
<keyword evidence="3" id="KW-1185">Reference proteome</keyword>
<evidence type="ECO:0000256" key="1">
    <source>
        <dbReference type="SAM" id="MobiDB-lite"/>
    </source>
</evidence>
<feature type="region of interest" description="Disordered" evidence="1">
    <location>
        <begin position="1"/>
        <end position="51"/>
    </location>
</feature>
<dbReference type="Gene3D" id="2.60.40.150">
    <property type="entry name" value="C2 domain"/>
    <property type="match status" value="1"/>
</dbReference>
<evidence type="ECO:0000313" key="4">
    <source>
        <dbReference type="WBParaSite" id="TREG1_29130.1"/>
    </source>
</evidence>
<accession>A0AA85JL17</accession>
<dbReference type="PROSITE" id="PS50004">
    <property type="entry name" value="C2"/>
    <property type="match status" value="1"/>
</dbReference>
<dbReference type="SUPFAM" id="SSF49562">
    <property type="entry name" value="C2 domain (Calcium/lipid-binding domain, CaLB)"/>
    <property type="match status" value="1"/>
</dbReference>
<evidence type="ECO:0000313" key="3">
    <source>
        <dbReference type="Proteomes" id="UP000050795"/>
    </source>
</evidence>
<dbReference type="PANTHER" id="PTHR46129:SF2">
    <property type="entry name" value="SYNAPTOTAGMIN 14, ISOFORM D"/>
    <property type="match status" value="1"/>
</dbReference>
<dbReference type="Proteomes" id="UP000050795">
    <property type="component" value="Unassembled WGS sequence"/>
</dbReference>
<dbReference type="AlphaFoldDB" id="A0AA85JL17"/>
<sequence>MGGALSSADDISELSSDSLNNTKQNTKLNKKGKNASSTDAGDDGKPKILPLEEYAAQLKRMTSEIDSIDEDSDGGEGYYSGEDKQDILSDGDHHDCGYDQNDDDDIQSFILPYSSRLQLAISYSDADQEMQVNVIRANDIPGADSGGPPAYQIYLCVLPDSERQWKSKLRTAPNPEFLEQWTFNIPLISIHQSTLLCTIIGHYGVGKEFPYGNAILPMEKLNLNTENVLTLHFEPKYVHAAYLTPLSSTKLQKETNDSEAPQNLQIIPVDRPTLCPENENITALNVQLPKVLLSLRLNPDTGRLECCLQQITLVDLRVGNRIPKRSIFVKIVIRTEEEGKLAKTHSGYHERQSTIHMNETLPLL</sequence>
<dbReference type="GO" id="GO:0005543">
    <property type="term" value="F:phospholipid binding"/>
    <property type="evidence" value="ECO:0007669"/>
    <property type="project" value="TreeGrafter"/>
</dbReference>
<dbReference type="InterPro" id="IPR035892">
    <property type="entry name" value="C2_domain_sf"/>
</dbReference>
<feature type="region of interest" description="Disordered" evidence="1">
    <location>
        <begin position="64"/>
        <end position="101"/>
    </location>
</feature>
<dbReference type="WBParaSite" id="TREG1_29130.1">
    <property type="protein sequence ID" value="TREG1_29130.1"/>
    <property type="gene ID" value="TREG1_29130"/>
</dbReference>
<reference evidence="4" key="2">
    <citation type="submission" date="2023-11" db="UniProtKB">
        <authorList>
            <consortium name="WormBaseParasite"/>
        </authorList>
    </citation>
    <scope>IDENTIFICATION</scope>
</reference>
<feature type="compositionally biased region" description="Basic and acidic residues" evidence="1">
    <location>
        <begin position="81"/>
        <end position="97"/>
    </location>
</feature>
<protein>
    <recommendedName>
        <fullName evidence="2">C2 domain-containing protein</fullName>
    </recommendedName>
</protein>
<feature type="domain" description="C2" evidence="2">
    <location>
        <begin position="113"/>
        <end position="231"/>
    </location>
</feature>
<name>A0AA85JL17_TRIRE</name>
<evidence type="ECO:0000259" key="2">
    <source>
        <dbReference type="PROSITE" id="PS50004"/>
    </source>
</evidence>
<dbReference type="InterPro" id="IPR000008">
    <property type="entry name" value="C2_dom"/>
</dbReference>
<organism evidence="3 4">
    <name type="scientific">Trichobilharzia regenti</name>
    <name type="common">Nasal bird schistosome</name>
    <dbReference type="NCBI Taxonomy" id="157069"/>
    <lineage>
        <taxon>Eukaryota</taxon>
        <taxon>Metazoa</taxon>
        <taxon>Spiralia</taxon>
        <taxon>Lophotrochozoa</taxon>
        <taxon>Platyhelminthes</taxon>
        <taxon>Trematoda</taxon>
        <taxon>Digenea</taxon>
        <taxon>Strigeidida</taxon>
        <taxon>Schistosomatoidea</taxon>
        <taxon>Schistosomatidae</taxon>
        <taxon>Trichobilharzia</taxon>
    </lineage>
</organism>
<dbReference type="Pfam" id="PF00168">
    <property type="entry name" value="C2"/>
    <property type="match status" value="1"/>
</dbReference>
<reference evidence="3" key="1">
    <citation type="submission" date="2022-06" db="EMBL/GenBank/DDBJ databases">
        <authorList>
            <person name="Berger JAMES D."/>
            <person name="Berger JAMES D."/>
        </authorList>
    </citation>
    <scope>NUCLEOTIDE SEQUENCE [LARGE SCALE GENOMIC DNA]</scope>
</reference>